<proteinExistence type="predicted"/>
<dbReference type="RefSeq" id="WP_212555154.1">
    <property type="nucleotide sequence ID" value="NZ_JAGXOE010000099.1"/>
</dbReference>
<evidence type="ECO:0000313" key="2">
    <source>
        <dbReference type="EMBL" id="MBS4104008.1"/>
    </source>
</evidence>
<name>A0ABS5NID1_TSUPA</name>
<evidence type="ECO:0000256" key="1">
    <source>
        <dbReference type="SAM" id="MobiDB-lite"/>
    </source>
</evidence>
<comment type="caution">
    <text evidence="2">The sequence shown here is derived from an EMBL/GenBank/DDBJ whole genome shotgun (WGS) entry which is preliminary data.</text>
</comment>
<reference evidence="2 3" key="1">
    <citation type="submission" date="2021-04" db="EMBL/GenBank/DDBJ databases">
        <title>Whole genome sequence analysis of a thiophenic sulfur metabolizing bacteria.</title>
        <authorList>
            <person name="Akhtar N."/>
            <person name="Akram J."/>
            <person name="Aslam A."/>
        </authorList>
    </citation>
    <scope>NUCLEOTIDE SEQUENCE [LARGE SCALE GENOMIC DNA]</scope>
    <source>
        <strain evidence="2 3">3OW</strain>
    </source>
</reference>
<evidence type="ECO:0000313" key="3">
    <source>
        <dbReference type="Proteomes" id="UP000676853"/>
    </source>
</evidence>
<protein>
    <submittedName>
        <fullName evidence="2">Uncharacterized protein</fullName>
    </submittedName>
</protein>
<dbReference type="EMBL" id="JAGXOE010000099">
    <property type="protein sequence ID" value="MBS4104008.1"/>
    <property type="molecule type" value="Genomic_DNA"/>
</dbReference>
<organism evidence="2 3">
    <name type="scientific">Tsukamurella paurometabola</name>
    <name type="common">Corynebacterium paurometabolum</name>
    <dbReference type="NCBI Taxonomy" id="2061"/>
    <lineage>
        <taxon>Bacteria</taxon>
        <taxon>Bacillati</taxon>
        <taxon>Actinomycetota</taxon>
        <taxon>Actinomycetes</taxon>
        <taxon>Mycobacteriales</taxon>
        <taxon>Tsukamurellaceae</taxon>
        <taxon>Tsukamurella</taxon>
    </lineage>
</organism>
<feature type="region of interest" description="Disordered" evidence="1">
    <location>
        <begin position="1"/>
        <end position="30"/>
    </location>
</feature>
<keyword evidence="3" id="KW-1185">Reference proteome</keyword>
<sequence length="67" mass="7285">MPLALDRAPLSDEEAPMHTERPTGATCPETGQPVYEVRLTQKNAAGRTVIDEHRVTCQMPGCSAHPD</sequence>
<gene>
    <name evidence="2" type="ORF">KFZ73_22550</name>
</gene>
<dbReference type="Proteomes" id="UP000676853">
    <property type="component" value="Unassembled WGS sequence"/>
</dbReference>
<accession>A0ABS5NID1</accession>